<name>A0A0F6SI72_9BACT</name>
<keyword evidence="1" id="KW-0812">Transmembrane</keyword>
<keyword evidence="4" id="KW-1185">Reference proteome</keyword>
<accession>A0A0F6SI72</accession>
<evidence type="ECO:0000313" key="3">
    <source>
        <dbReference type="EMBL" id="AKF11689.1"/>
    </source>
</evidence>
<feature type="signal peptide" evidence="2">
    <location>
        <begin position="1"/>
        <end position="22"/>
    </location>
</feature>
<protein>
    <submittedName>
        <fullName evidence="3">Uncharacterized protein</fullName>
    </submittedName>
</protein>
<dbReference type="AlphaFoldDB" id="A0A0F6SI72"/>
<keyword evidence="1" id="KW-1133">Transmembrane helix</keyword>
<feature type="transmembrane region" description="Helical" evidence="1">
    <location>
        <begin position="167"/>
        <end position="187"/>
    </location>
</feature>
<sequence>MRRVVAWALSLMVVAIAARAGAQDRVVATYRIDAWDRADVSWAPGATVRVLLRGTLSNAIDGSEIDAMHVTTASRSMEDASPLVFPAGARLIEQRGPHAYLVEVPAGAGATIGLNVPALAARHLVTVSELRASLSGVIVAEVLGDEAAPIVHDAPTAAVVEPRVSPAGLAGAVTLSVPLLVLGIVLARRRRHDHDAALMARVTKARAAIAREAKVLGAAFDGAFASASALVDAATRQRAHLVELDRAIGRSAWVRSEAASATLSTMHARRAEARAKLESIVAQLEETVVRMAACVADRSAIAGLERDLARARSEVEVGESVEAEIARI</sequence>
<organism evidence="3 4">
    <name type="scientific">Sandaracinus amylolyticus</name>
    <dbReference type="NCBI Taxonomy" id="927083"/>
    <lineage>
        <taxon>Bacteria</taxon>
        <taxon>Pseudomonadati</taxon>
        <taxon>Myxococcota</taxon>
        <taxon>Polyangia</taxon>
        <taxon>Polyangiales</taxon>
        <taxon>Sandaracinaceae</taxon>
        <taxon>Sandaracinus</taxon>
    </lineage>
</organism>
<keyword evidence="2" id="KW-0732">Signal</keyword>
<reference evidence="3 4" key="1">
    <citation type="submission" date="2015-03" db="EMBL/GenBank/DDBJ databases">
        <title>Genome assembly of Sandaracinus amylolyticus DSM 53668.</title>
        <authorList>
            <person name="Sharma G."/>
            <person name="Subramanian S."/>
        </authorList>
    </citation>
    <scope>NUCLEOTIDE SEQUENCE [LARGE SCALE GENOMIC DNA]</scope>
    <source>
        <strain evidence="3 4">DSM 53668</strain>
    </source>
</reference>
<keyword evidence="1" id="KW-0472">Membrane</keyword>
<dbReference type="EMBL" id="CP011125">
    <property type="protein sequence ID" value="AKF11689.1"/>
    <property type="molecule type" value="Genomic_DNA"/>
</dbReference>
<proteinExistence type="predicted"/>
<dbReference type="STRING" id="927083.DB32_008838"/>
<dbReference type="Proteomes" id="UP000034883">
    <property type="component" value="Chromosome"/>
</dbReference>
<evidence type="ECO:0000313" key="4">
    <source>
        <dbReference type="Proteomes" id="UP000034883"/>
    </source>
</evidence>
<gene>
    <name evidence="3" type="ORF">DB32_008838</name>
</gene>
<dbReference type="KEGG" id="samy:DB32_008838"/>
<evidence type="ECO:0000256" key="1">
    <source>
        <dbReference type="SAM" id="Phobius"/>
    </source>
</evidence>
<evidence type="ECO:0000256" key="2">
    <source>
        <dbReference type="SAM" id="SignalP"/>
    </source>
</evidence>
<feature type="chain" id="PRO_5002509868" evidence="2">
    <location>
        <begin position="23"/>
        <end position="328"/>
    </location>
</feature>